<name>A0A0A8YPE4_ARUDO</name>
<reference evidence="1" key="1">
    <citation type="submission" date="2014-09" db="EMBL/GenBank/DDBJ databases">
        <authorList>
            <person name="Magalhaes I.L.F."/>
            <person name="Oliveira U."/>
            <person name="Santos F.R."/>
            <person name="Vidigal T.H.D.A."/>
            <person name="Brescovit A.D."/>
            <person name="Santos A.J."/>
        </authorList>
    </citation>
    <scope>NUCLEOTIDE SEQUENCE</scope>
    <source>
        <tissue evidence="1">Shoot tissue taken approximately 20 cm above the soil surface</tissue>
    </source>
</reference>
<proteinExistence type="predicted"/>
<accession>A0A0A8YPE4</accession>
<protein>
    <submittedName>
        <fullName evidence="1">Uncharacterized protein</fullName>
    </submittedName>
</protein>
<dbReference type="EMBL" id="GBRH01270292">
    <property type="protein sequence ID" value="JAD27603.1"/>
    <property type="molecule type" value="Transcribed_RNA"/>
</dbReference>
<evidence type="ECO:0000313" key="1">
    <source>
        <dbReference type="EMBL" id="JAD27603.1"/>
    </source>
</evidence>
<sequence>MATWASPLREAVADQHHERATTVHPAATVWQAWKQAALSPPPQTTFVASSASPLLAMAAEQHQGAAMVHPGEVAQHVKAKAAMFLCLLEENAKEVKSACKLGFAPSNKDDICWMTLGSNNPYFDKGIRTCCIVEGSFLLGFPAGMEASVSELGTCICQTAGEPQSCWNWEQQQVDYRFTQRSVHLLYSHVRRCGNLSPTWVCLDCSHGRRLSSSRTNCMSERGVMS</sequence>
<organism evidence="1">
    <name type="scientific">Arundo donax</name>
    <name type="common">Giant reed</name>
    <name type="synonym">Donax arundinaceus</name>
    <dbReference type="NCBI Taxonomy" id="35708"/>
    <lineage>
        <taxon>Eukaryota</taxon>
        <taxon>Viridiplantae</taxon>
        <taxon>Streptophyta</taxon>
        <taxon>Embryophyta</taxon>
        <taxon>Tracheophyta</taxon>
        <taxon>Spermatophyta</taxon>
        <taxon>Magnoliopsida</taxon>
        <taxon>Liliopsida</taxon>
        <taxon>Poales</taxon>
        <taxon>Poaceae</taxon>
        <taxon>PACMAD clade</taxon>
        <taxon>Arundinoideae</taxon>
        <taxon>Arundineae</taxon>
        <taxon>Arundo</taxon>
    </lineage>
</organism>
<reference evidence="1" key="2">
    <citation type="journal article" date="2015" name="Data Brief">
        <title>Shoot transcriptome of the giant reed, Arundo donax.</title>
        <authorList>
            <person name="Barrero R.A."/>
            <person name="Guerrero F.D."/>
            <person name="Moolhuijzen P."/>
            <person name="Goolsby J.A."/>
            <person name="Tidwell J."/>
            <person name="Bellgard S.E."/>
            <person name="Bellgard M.I."/>
        </authorList>
    </citation>
    <scope>NUCLEOTIDE SEQUENCE</scope>
    <source>
        <tissue evidence="1">Shoot tissue taken approximately 20 cm above the soil surface</tissue>
    </source>
</reference>
<dbReference type="AlphaFoldDB" id="A0A0A8YPE4"/>